<dbReference type="RefSeq" id="WP_013739764.1">
    <property type="nucleotide sequence ID" value="NC_015436.1"/>
</dbReference>
<dbReference type="eggNOG" id="ENOG502Z8VU">
    <property type="taxonomic scope" value="Bacteria"/>
</dbReference>
<organism evidence="1 2">
    <name type="scientific">Parasphaerochaeta coccoides (strain ATCC BAA-1237 / DSM 17374 / SPN1)</name>
    <name type="common">Sphaerochaeta coccoides</name>
    <dbReference type="NCBI Taxonomy" id="760011"/>
    <lineage>
        <taxon>Bacteria</taxon>
        <taxon>Pseudomonadati</taxon>
        <taxon>Spirochaetota</taxon>
        <taxon>Spirochaetia</taxon>
        <taxon>Spirochaetales</taxon>
        <taxon>Sphaerochaetaceae</taxon>
        <taxon>Parasphaerochaeta</taxon>
    </lineage>
</organism>
<evidence type="ECO:0000313" key="1">
    <source>
        <dbReference type="EMBL" id="AEC02369.1"/>
    </source>
</evidence>
<evidence type="ECO:0000313" key="2">
    <source>
        <dbReference type="Proteomes" id="UP000007939"/>
    </source>
</evidence>
<dbReference type="STRING" id="760011.Spico_1153"/>
<dbReference type="HOGENOM" id="CLU_038921_0_0_12"/>
<dbReference type="InterPro" id="IPR013397">
    <property type="entry name" value="CRISPR-assoc_prot_Csy1"/>
</dbReference>
<accession>F4GL29</accession>
<proteinExistence type="predicted"/>
<dbReference type="Pfam" id="PF09611">
    <property type="entry name" value="Cas_Csy1"/>
    <property type="match status" value="1"/>
</dbReference>
<dbReference type="KEGG" id="scc:Spico_1153"/>
<dbReference type="Proteomes" id="UP000007939">
    <property type="component" value="Chromosome"/>
</dbReference>
<reference evidence="1 2" key="2">
    <citation type="journal article" date="2012" name="Stand. Genomic Sci.">
        <title>Complete genome sequence of the termite hindgut bacterium Spirochaeta coccoides type strain (SPN1(T)), reclassification in the genus Sphaerochaeta as Sphaerochaeta coccoides comb. nov. and emendations of the family Spirochaetaceae and the genus Sphaerochaeta.</title>
        <authorList>
            <person name="Abt B."/>
            <person name="Han C."/>
            <person name="Scheuner C."/>
            <person name="Lu M."/>
            <person name="Lapidus A."/>
            <person name="Nolan M."/>
            <person name="Lucas S."/>
            <person name="Hammon N."/>
            <person name="Deshpande S."/>
            <person name="Cheng J.F."/>
            <person name="Tapia R."/>
            <person name="Goodwin L.A."/>
            <person name="Pitluck S."/>
            <person name="Liolios K."/>
            <person name="Pagani I."/>
            <person name="Ivanova N."/>
            <person name="Mavromatis K."/>
            <person name="Mikhailova N."/>
            <person name="Huntemann M."/>
            <person name="Pati A."/>
            <person name="Chen A."/>
            <person name="Palaniappan K."/>
            <person name="Land M."/>
            <person name="Hauser L."/>
            <person name="Brambilla E.M."/>
            <person name="Rohde M."/>
            <person name="Spring S."/>
            <person name="Gronow S."/>
            <person name="Goker M."/>
            <person name="Woyke T."/>
            <person name="Bristow J."/>
            <person name="Eisen J.A."/>
            <person name="Markowitz V."/>
            <person name="Hugenholtz P."/>
            <person name="Kyrpides N.C."/>
            <person name="Klenk H.P."/>
            <person name="Detter J.C."/>
        </authorList>
    </citation>
    <scope>NUCLEOTIDE SEQUENCE [LARGE SCALE GENOMIC DNA]</scope>
    <source>
        <strain evidence="2">ATCC BAA-1237 / DSM 17374 / SPN1</strain>
    </source>
</reference>
<gene>
    <name evidence="1" type="ordered locus">Spico_1153</name>
</gene>
<dbReference type="NCBIfam" id="TIGR02564">
    <property type="entry name" value="cas_Csy1"/>
    <property type="match status" value="1"/>
</dbReference>
<name>F4GL29_PARC1</name>
<keyword evidence="2" id="KW-1185">Reference proteome</keyword>
<reference evidence="2" key="1">
    <citation type="submission" date="2011-04" db="EMBL/GenBank/DDBJ databases">
        <title>The complete genome of Spirochaeta coccoides DSM 17374.</title>
        <authorList>
            <person name="Lucas S."/>
            <person name="Copeland A."/>
            <person name="Lapidus A."/>
            <person name="Bruce D."/>
            <person name="Goodwin L."/>
            <person name="Pitluck S."/>
            <person name="Peters L."/>
            <person name="Kyrpides N."/>
            <person name="Mavromatis K."/>
            <person name="Pagani I."/>
            <person name="Ivanova N."/>
            <person name="Ovchinnikova G."/>
            <person name="Lu M."/>
            <person name="Detter J.C."/>
            <person name="Tapia R."/>
            <person name="Han C."/>
            <person name="Land M."/>
            <person name="Hauser L."/>
            <person name="Markowitz V."/>
            <person name="Cheng J.-F."/>
            <person name="Hugenholtz P."/>
            <person name="Woyke T."/>
            <person name="Wu D."/>
            <person name="Spring S."/>
            <person name="Schroeder M."/>
            <person name="Brambilla E."/>
            <person name="Klenk H.-P."/>
            <person name="Eisen J.A."/>
        </authorList>
    </citation>
    <scope>NUCLEOTIDE SEQUENCE [LARGE SCALE GENOMIC DNA]</scope>
    <source>
        <strain evidence="2">ATCC BAA-1237 / DSM 17374 / SPN1</strain>
    </source>
</reference>
<sequence length="400" mass="45603">MDKTLVDFFTKKDLFKPENKSSVSEWILKAAIRANQLVMATHSGKYIHTSACKEASCIALSRPQAPDGYLRTGNCDVRYVDTLEKLDCLGNAAALDVYTFLSLVLEDGHTVFHHVQQRSRILQQELRLSDAEYQTACAGFMKIMPEAGYATTQDVMKQVYFPVGKDEYHLLSILTPSVLVSEMNKRISKIRFSDQAKEGREAKKNNEIHEGYDEVFDLTEMGYGGSNSQNAGVLNNRAGGVSLLLPSFPPVLHARAVRLPRRNFFNSLYVRDFADDFKALRDIIAAPDRNVEVRTRRDEIFGVIVDKIIQKSLAIRSYEGGWTKEEYYAQLPEYQKIWLDSLYAEERYTSEDWLERLIDEIGRWIFKALESFRPDSGIPLNDDDFLHIKSVVRDSEGGLL</sequence>
<dbReference type="EMBL" id="CP002659">
    <property type="protein sequence ID" value="AEC02369.1"/>
    <property type="molecule type" value="Genomic_DNA"/>
</dbReference>
<dbReference type="AlphaFoldDB" id="F4GL29"/>
<protein>
    <submittedName>
        <fullName evidence="1">CRISPR-associated protein, Csy1 family</fullName>
    </submittedName>
</protein>